<accession>A0A0J9VSP9</accession>
<gene>
    <name evidence="2" type="ORF">FOXG_20919</name>
</gene>
<evidence type="ECO:0000256" key="1">
    <source>
        <dbReference type="SAM" id="MobiDB-lite"/>
    </source>
</evidence>
<dbReference type="EMBL" id="DS231713">
    <property type="protein sequence ID" value="KNB13781.1"/>
    <property type="molecule type" value="Genomic_DNA"/>
</dbReference>
<sequence length="159" mass="18364">MLLPSSFTPRRLESTRMAFPQAPVHEFRCFNYKCPNHIEMTSTDRSAAPSLGYTDEGVYISRNIYYCHRCAVKFGHENSPVIRRQHAQTNPVRSQTNLEAKCEGQRAESSTKAANELQSIGGTNVPKRHATKGRPWFIRYLQRYIAPNMRMIKKQRKAF</sequence>
<protein>
    <submittedName>
        <fullName evidence="2">Uncharacterized protein</fullName>
    </submittedName>
</protein>
<reference evidence="2" key="1">
    <citation type="submission" date="2007-04" db="EMBL/GenBank/DDBJ databases">
        <authorList>
            <consortium name="The Broad Institute Genome Sequencing Platform"/>
            <person name="Birren B."/>
            <person name="Lander E."/>
            <person name="Galagan J."/>
            <person name="Nusbaum C."/>
            <person name="Devon K."/>
            <person name="Ma L.-J."/>
            <person name="Jaffe D."/>
            <person name="Butler J."/>
            <person name="Alvarez P."/>
            <person name="Gnerre S."/>
            <person name="Grabherr M."/>
            <person name="Kleber M."/>
            <person name="Mauceli E."/>
            <person name="Brockman W."/>
            <person name="MacCallum I.A."/>
            <person name="Young S."/>
            <person name="LaButti K."/>
            <person name="DeCaprio D."/>
            <person name="Crawford M."/>
            <person name="Koehrsen M."/>
            <person name="Engels R."/>
            <person name="Montgomery P."/>
            <person name="Pearson M."/>
            <person name="Howarth C."/>
            <person name="Larson L."/>
            <person name="White J."/>
            <person name="O'Leary S."/>
            <person name="Kodira C."/>
            <person name="Zeng Q."/>
            <person name="Yandava C."/>
            <person name="Alvarado L."/>
            <person name="Kistler C."/>
            <person name="Shim W.-B."/>
            <person name="Kang S."/>
            <person name="Woloshuk C."/>
        </authorList>
    </citation>
    <scope>NUCLEOTIDE SEQUENCE</scope>
    <source>
        <strain evidence="2">4287</strain>
    </source>
</reference>
<proteinExistence type="predicted"/>
<dbReference type="AlphaFoldDB" id="A0A0J9VSP9"/>
<evidence type="ECO:0000313" key="3">
    <source>
        <dbReference type="Proteomes" id="UP000009097"/>
    </source>
</evidence>
<dbReference type="KEGG" id="fox:FOXG_20919"/>
<evidence type="ECO:0000313" key="2">
    <source>
        <dbReference type="EMBL" id="KNB13781.1"/>
    </source>
</evidence>
<feature type="region of interest" description="Disordered" evidence="1">
    <location>
        <begin position="109"/>
        <end position="128"/>
    </location>
</feature>
<dbReference type="VEuPathDB" id="FungiDB:FOXG_20919"/>
<organism evidence="2 3">
    <name type="scientific">Fusarium oxysporum f. sp. lycopersici (strain 4287 / CBS 123668 / FGSC 9935 / NRRL 34936)</name>
    <name type="common">Fusarium vascular wilt of tomato</name>
    <dbReference type="NCBI Taxonomy" id="426428"/>
    <lineage>
        <taxon>Eukaryota</taxon>
        <taxon>Fungi</taxon>
        <taxon>Dikarya</taxon>
        <taxon>Ascomycota</taxon>
        <taxon>Pezizomycotina</taxon>
        <taxon>Sordariomycetes</taxon>
        <taxon>Hypocreomycetidae</taxon>
        <taxon>Hypocreales</taxon>
        <taxon>Nectriaceae</taxon>
        <taxon>Fusarium</taxon>
        <taxon>Fusarium oxysporum species complex</taxon>
    </lineage>
</organism>
<name>A0A0J9VSP9_FUSO4</name>
<feature type="compositionally biased region" description="Polar residues" evidence="1">
    <location>
        <begin position="109"/>
        <end position="122"/>
    </location>
</feature>
<dbReference type="RefSeq" id="XP_018251826.1">
    <property type="nucleotide sequence ID" value="XM_018401245.1"/>
</dbReference>
<dbReference type="Proteomes" id="UP000009097">
    <property type="component" value="Unassembled WGS sequence"/>
</dbReference>
<reference evidence="2" key="2">
    <citation type="journal article" date="2010" name="Nature">
        <title>Comparative genomics reveals mobile pathogenicity chromosomes in Fusarium.</title>
        <authorList>
            <person name="Ma L.J."/>
            <person name="van der Does H.C."/>
            <person name="Borkovich K.A."/>
            <person name="Coleman J.J."/>
            <person name="Daboussi M.J."/>
            <person name="Di Pietro A."/>
            <person name="Dufresne M."/>
            <person name="Freitag M."/>
            <person name="Grabherr M."/>
            <person name="Henrissat B."/>
            <person name="Houterman P.M."/>
            <person name="Kang S."/>
            <person name="Shim W.B."/>
            <person name="Woloshuk C."/>
            <person name="Xie X."/>
            <person name="Xu J.R."/>
            <person name="Antoniw J."/>
            <person name="Baker S.E."/>
            <person name="Bluhm B.H."/>
            <person name="Breakspear A."/>
            <person name="Brown D.W."/>
            <person name="Butchko R.A."/>
            <person name="Chapman S."/>
            <person name="Coulson R."/>
            <person name="Coutinho P.M."/>
            <person name="Danchin E.G."/>
            <person name="Diener A."/>
            <person name="Gale L.R."/>
            <person name="Gardiner D.M."/>
            <person name="Goff S."/>
            <person name="Hammond-Kosack K.E."/>
            <person name="Hilburn K."/>
            <person name="Hua-Van A."/>
            <person name="Jonkers W."/>
            <person name="Kazan K."/>
            <person name="Kodira C.D."/>
            <person name="Koehrsen M."/>
            <person name="Kumar L."/>
            <person name="Lee Y.H."/>
            <person name="Li L."/>
            <person name="Manners J.M."/>
            <person name="Miranda-Saavedra D."/>
            <person name="Mukherjee M."/>
            <person name="Park G."/>
            <person name="Park J."/>
            <person name="Park S.Y."/>
            <person name="Proctor R.H."/>
            <person name="Regev A."/>
            <person name="Ruiz-Roldan M.C."/>
            <person name="Sain D."/>
            <person name="Sakthikumar S."/>
            <person name="Sykes S."/>
            <person name="Schwartz D.C."/>
            <person name="Turgeon B.G."/>
            <person name="Wapinski I."/>
            <person name="Yoder O."/>
            <person name="Young S."/>
            <person name="Zeng Q."/>
            <person name="Zhou S."/>
            <person name="Galagan J."/>
            <person name="Cuomo C.A."/>
            <person name="Kistler H.C."/>
            <person name="Rep M."/>
        </authorList>
    </citation>
    <scope>NUCLEOTIDE SEQUENCE [LARGE SCALE GENOMIC DNA]</scope>
    <source>
        <strain evidence="2">4287</strain>
    </source>
</reference>
<dbReference type="GeneID" id="28961625"/>